<keyword evidence="4" id="KW-1185">Reference proteome</keyword>
<dbReference type="HOGENOM" id="CLU_005049_6_0_5"/>
<proteinExistence type="predicted"/>
<dbReference type="PATRIC" id="fig|1367847.3.peg.441"/>
<dbReference type="KEGG" id="pami:JCM7686_0497"/>
<feature type="domain" description="T6SS Phospholipase effector Tle1-like catalytic" evidence="2">
    <location>
        <begin position="11"/>
        <end position="261"/>
    </location>
</feature>
<dbReference type="SUPFAM" id="SSF53474">
    <property type="entry name" value="alpha/beta-Hydrolases"/>
    <property type="match status" value="1"/>
</dbReference>
<dbReference type="STRING" id="1367847.JCM7686_0497"/>
<organism evidence="3 4">
    <name type="scientific">Paracoccus aminophilus JCM 7686</name>
    <dbReference type="NCBI Taxonomy" id="1367847"/>
    <lineage>
        <taxon>Bacteria</taxon>
        <taxon>Pseudomonadati</taxon>
        <taxon>Pseudomonadota</taxon>
        <taxon>Alphaproteobacteria</taxon>
        <taxon>Rhodobacterales</taxon>
        <taxon>Paracoccaceae</taxon>
        <taxon>Paracoccus</taxon>
    </lineage>
</organism>
<evidence type="ECO:0000259" key="2">
    <source>
        <dbReference type="Pfam" id="PF09994"/>
    </source>
</evidence>
<dbReference type="AlphaFoldDB" id="S5YQT4"/>
<dbReference type="InterPro" id="IPR018712">
    <property type="entry name" value="Tle1-like_cat"/>
</dbReference>
<evidence type="ECO:0000313" key="4">
    <source>
        <dbReference type="Proteomes" id="UP000015480"/>
    </source>
</evidence>
<evidence type="ECO:0000256" key="1">
    <source>
        <dbReference type="SAM" id="MobiDB-lite"/>
    </source>
</evidence>
<reference evidence="3 4" key="1">
    <citation type="journal article" date="2014" name="BMC Genomics">
        <title>Architecture and functions of a multipartite genome of the methylotrophic bacterium Paracoccus aminophilus JCM 7686, containing primary and secondary chromids.</title>
        <authorList>
            <person name="Dziewit L."/>
            <person name="Czarnecki J."/>
            <person name="Wibberg D."/>
            <person name="Radlinska M."/>
            <person name="Mrozek P."/>
            <person name="Szymczak M."/>
            <person name="Schluter A."/>
            <person name="Puhler A."/>
            <person name="Bartosik D."/>
        </authorList>
    </citation>
    <scope>NUCLEOTIDE SEQUENCE [LARGE SCALE GENOMIC DNA]</scope>
    <source>
        <strain evidence="3">JCM 7686</strain>
    </source>
</reference>
<dbReference type="PANTHER" id="PTHR33840">
    <property type="match status" value="1"/>
</dbReference>
<accession>S5YQT4</accession>
<sequence>MESPRPPLPHVVLIDGTQASLDPAHRSSIGRLYAALSGWWGELPMRLRVRYSPGFQWENWRSLPGLAAGNELESRILAAYTWLAHQWQPGDPLFLFGYSRGAFAVRALAGMIGQVGLLRREALSDDSVRIAWELYSAGGDEAAMTHFRRAHCHPHVPIRMIGVFDTVVGLGVRLPLLWMVGRPGFRFRDLRLGAYAERGAQALALDETRAAFAPLLWDEDEPARIRQMWFRGCHPDIGGQLSGAEYARPLANIPLVWMMEEAEAAGLPLPQGWRDHLPCDATAPSVGSWRSWGKAFLARAPRVAGTTLTEQLHPTVPQPYTGPAILSGALARFGLDKPKPRRPRVKRAASGPSKTPRLGRAKTATGAKAKASGVQAAQTKTAPLDPKDAADR</sequence>
<dbReference type="Pfam" id="PF09994">
    <property type="entry name" value="T6SS_Tle1-like_cat"/>
    <property type="match status" value="1"/>
</dbReference>
<dbReference type="eggNOG" id="COG3673">
    <property type="taxonomic scope" value="Bacteria"/>
</dbReference>
<dbReference type="RefSeq" id="WP_020949245.1">
    <property type="nucleotide sequence ID" value="NC_022041.1"/>
</dbReference>
<evidence type="ECO:0000313" key="3">
    <source>
        <dbReference type="EMBL" id="AGT07606.1"/>
    </source>
</evidence>
<feature type="region of interest" description="Disordered" evidence="1">
    <location>
        <begin position="335"/>
        <end position="392"/>
    </location>
</feature>
<dbReference type="PANTHER" id="PTHR33840:SF1">
    <property type="entry name" value="TLE1 PHOSPHOLIPASE DOMAIN-CONTAINING PROTEIN"/>
    <property type="match status" value="1"/>
</dbReference>
<dbReference type="EMBL" id="CP006650">
    <property type="protein sequence ID" value="AGT07606.1"/>
    <property type="molecule type" value="Genomic_DNA"/>
</dbReference>
<dbReference type="OrthoDB" id="4378831at2"/>
<dbReference type="Proteomes" id="UP000015480">
    <property type="component" value="Chromosome"/>
</dbReference>
<feature type="compositionally biased region" description="Low complexity" evidence="1">
    <location>
        <begin position="361"/>
        <end position="371"/>
    </location>
</feature>
<gene>
    <name evidence="3" type="ORF">JCM7686_0497</name>
</gene>
<dbReference type="InterPro" id="IPR029058">
    <property type="entry name" value="AB_hydrolase_fold"/>
</dbReference>
<name>S5YQT4_PARAH</name>
<protein>
    <recommendedName>
        <fullName evidence="2">T6SS Phospholipase effector Tle1-like catalytic domain-containing protein</fullName>
    </recommendedName>
</protein>